<dbReference type="PANTHER" id="PTHR13887:SF14">
    <property type="entry name" value="DISULFIDE BOND FORMATION PROTEIN D"/>
    <property type="match status" value="1"/>
</dbReference>
<sequence>MRTDIGKPIRPQLGGNTEQGEAFMTSIGTYLRVIIWFAPALLLSAIVSQAPVRADSMPQAEFEQRVRDYLLAHPEVVVEALQAYDARQRQAQGDQIRAVLAERADEILRDPVSPVGGNVRGNVTLVEFFDYNCSYCRQMMPIMAQAEAADPELRIVYKEFPILGPDSIFAAKAALASHRQGGYVKFHRALYQVKGRVTEAVVLKAAAEAGLDVERLKTDMESPEIKASIDRNLQLAQALNINGTPGFVAGKQVLQGATDLATLMQAIEQARKGE</sequence>
<keyword evidence="5" id="KW-0812">Transmembrane</keyword>
<reference evidence="8" key="1">
    <citation type="submission" date="2016-12" db="EMBL/GenBank/DDBJ databases">
        <authorList>
            <person name="Brunel B."/>
        </authorList>
    </citation>
    <scope>NUCLEOTIDE SEQUENCE [LARGE SCALE GENOMIC DNA]</scope>
</reference>
<keyword evidence="8" id="KW-1185">Reference proteome</keyword>
<dbReference type="AlphaFoldDB" id="A0A2P9ARE0"/>
<feature type="domain" description="Thioredoxin" evidence="6">
    <location>
        <begin position="77"/>
        <end position="272"/>
    </location>
</feature>
<evidence type="ECO:0000313" key="8">
    <source>
        <dbReference type="Proteomes" id="UP000245698"/>
    </source>
</evidence>
<dbReference type="InterPro" id="IPR013766">
    <property type="entry name" value="Thioredoxin_domain"/>
</dbReference>
<keyword evidence="5" id="KW-1133">Transmembrane helix</keyword>
<dbReference type="EMBL" id="FUIG01000044">
    <property type="protein sequence ID" value="SJM33673.1"/>
    <property type="molecule type" value="Genomic_DNA"/>
</dbReference>
<dbReference type="InterPro" id="IPR036249">
    <property type="entry name" value="Thioredoxin-like_sf"/>
</dbReference>
<dbReference type="GO" id="GO:0016491">
    <property type="term" value="F:oxidoreductase activity"/>
    <property type="evidence" value="ECO:0007669"/>
    <property type="project" value="UniProtKB-KW"/>
</dbReference>
<organism evidence="7 8">
    <name type="scientific">Mesorhizobium delmotii</name>
    <dbReference type="NCBI Taxonomy" id="1631247"/>
    <lineage>
        <taxon>Bacteria</taxon>
        <taxon>Pseudomonadati</taxon>
        <taxon>Pseudomonadota</taxon>
        <taxon>Alphaproteobacteria</taxon>
        <taxon>Hyphomicrobiales</taxon>
        <taxon>Phyllobacteriaceae</taxon>
        <taxon>Mesorhizobium</taxon>
    </lineage>
</organism>
<dbReference type="InterPro" id="IPR041205">
    <property type="entry name" value="ScsC_N"/>
</dbReference>
<dbReference type="Gene3D" id="3.40.30.10">
    <property type="entry name" value="Glutaredoxin"/>
    <property type="match status" value="1"/>
</dbReference>
<accession>A0A2P9ARE0</accession>
<proteinExistence type="predicted"/>
<keyword evidence="1" id="KW-0732">Signal</keyword>
<evidence type="ECO:0000259" key="6">
    <source>
        <dbReference type="PROSITE" id="PS51352"/>
    </source>
</evidence>
<keyword evidence="4" id="KW-0676">Redox-active center</keyword>
<dbReference type="CDD" id="cd03023">
    <property type="entry name" value="DsbA_Com1_like"/>
    <property type="match status" value="1"/>
</dbReference>
<keyword evidence="2" id="KW-0560">Oxidoreductase</keyword>
<dbReference type="Pfam" id="PF18312">
    <property type="entry name" value="ScsC_N"/>
    <property type="match status" value="1"/>
</dbReference>
<dbReference type="Proteomes" id="UP000245698">
    <property type="component" value="Unassembled WGS sequence"/>
</dbReference>
<protein>
    <recommendedName>
        <fullName evidence="6">Thioredoxin domain-containing protein</fullName>
    </recommendedName>
</protein>
<evidence type="ECO:0000256" key="4">
    <source>
        <dbReference type="ARBA" id="ARBA00023284"/>
    </source>
</evidence>
<keyword evidence="5" id="KW-0472">Membrane</keyword>
<name>A0A2P9ARE0_9HYPH</name>
<keyword evidence="3" id="KW-1015">Disulfide bond</keyword>
<feature type="transmembrane region" description="Helical" evidence="5">
    <location>
        <begin position="33"/>
        <end position="52"/>
    </location>
</feature>
<dbReference type="PANTHER" id="PTHR13887">
    <property type="entry name" value="GLUTATHIONE S-TRANSFERASE KAPPA"/>
    <property type="match status" value="1"/>
</dbReference>
<dbReference type="SUPFAM" id="SSF52833">
    <property type="entry name" value="Thioredoxin-like"/>
    <property type="match status" value="1"/>
</dbReference>
<evidence type="ECO:0000313" key="7">
    <source>
        <dbReference type="EMBL" id="SJM33673.1"/>
    </source>
</evidence>
<dbReference type="PROSITE" id="PS51352">
    <property type="entry name" value="THIOREDOXIN_2"/>
    <property type="match status" value="1"/>
</dbReference>
<dbReference type="Pfam" id="PF01323">
    <property type="entry name" value="DSBA"/>
    <property type="match status" value="1"/>
</dbReference>
<gene>
    <name evidence="7" type="ORF">BQ8482_360074</name>
</gene>
<evidence type="ECO:0000256" key="1">
    <source>
        <dbReference type="ARBA" id="ARBA00022729"/>
    </source>
</evidence>
<evidence type="ECO:0000256" key="5">
    <source>
        <dbReference type="SAM" id="Phobius"/>
    </source>
</evidence>
<evidence type="ECO:0000256" key="2">
    <source>
        <dbReference type="ARBA" id="ARBA00023002"/>
    </source>
</evidence>
<dbReference type="InterPro" id="IPR001853">
    <property type="entry name" value="DSBA-like_thioredoxin_dom"/>
</dbReference>
<evidence type="ECO:0000256" key="3">
    <source>
        <dbReference type="ARBA" id="ARBA00023157"/>
    </source>
</evidence>